<name>A0A9W6FCG1_9FIRM</name>
<dbReference type="InterPro" id="IPR010281">
    <property type="entry name" value="DUF885"/>
</dbReference>
<sequence>MKFSLPVFSCFRRKKVRFVLLAAVSLAAVSLLIYSFLPPSSDPDSFFSRTITSNSTDEQFEAFTKTLFCQEVSGDSISLHFNLKDPESYGILDAPVTFGTFVSSPESSGASLENTLAAFDRFSPKKLSKENQLTWRILDSYLETALSCSKYLLYEEPLSPLTGTQSQLPVLLSEFTFETTEDIDTYLSLLSTMPDYFQSLIDFEQAKSEAGLFMSDDRADAVIQECQDFVSMGEDHYLLSSFEERLDEMGTLSDSERILYTAKSKDLLTTQIFPAYQILIDGLTSLKGSGTSDTGLCSLPDGKECYEAFLKQEIGTDRSVEELEQLAASQIISDMKEMKAALPASGIVSDVVLQESSPESILLELKQKMEPSFPDIPDVSFTVKQVPTSTQEYLSPAFYLIPPIDDSTQNTIYINPRHEMEGLNLFTTLAHEGYPGHLYQTTYFLSQDPDPIRTVLNFGGYVEGWATYTEMMSYYLAPISKEEAVIQQKNASIILGLYALADIGIHEKGWSEEDTLAFFFQYGIGDKDSISEIYQLILGDPANYAKYYFGYLEFLELKKEAMTRWGENFSQKRFHKFVLDIGPAPFDLIREELEKTDA</sequence>
<keyword evidence="2" id="KW-1185">Reference proteome</keyword>
<dbReference type="PANTHER" id="PTHR33361:SF2">
    <property type="entry name" value="DUF885 DOMAIN-CONTAINING PROTEIN"/>
    <property type="match status" value="1"/>
</dbReference>
<protein>
    <recommendedName>
        <fullName evidence="3">DUF885 domain-containing protein</fullName>
    </recommendedName>
</protein>
<dbReference type="PANTHER" id="PTHR33361">
    <property type="entry name" value="GLR0591 PROTEIN"/>
    <property type="match status" value="1"/>
</dbReference>
<gene>
    <name evidence="1" type="ORF">Selli1_16830</name>
</gene>
<evidence type="ECO:0000313" key="2">
    <source>
        <dbReference type="Proteomes" id="UP001145145"/>
    </source>
</evidence>
<dbReference type="Proteomes" id="UP001145145">
    <property type="component" value="Unassembled WGS sequence"/>
</dbReference>
<dbReference type="RefSeq" id="WP_191434375.1">
    <property type="nucleotide sequence ID" value="NZ_BSBO01000015.1"/>
</dbReference>
<evidence type="ECO:0000313" key="1">
    <source>
        <dbReference type="EMBL" id="GLG04509.1"/>
    </source>
</evidence>
<dbReference type="EMBL" id="BSBO01000015">
    <property type="protein sequence ID" value="GLG04509.1"/>
    <property type="molecule type" value="Genomic_DNA"/>
</dbReference>
<proteinExistence type="predicted"/>
<evidence type="ECO:0008006" key="3">
    <source>
        <dbReference type="Google" id="ProtNLM"/>
    </source>
</evidence>
<comment type="caution">
    <text evidence="1">The sequence shown here is derived from an EMBL/GenBank/DDBJ whole genome shotgun (WGS) entry which is preliminary data.</text>
</comment>
<organism evidence="1 2">
    <name type="scientific">Sellimonas catena</name>
    <dbReference type="NCBI Taxonomy" id="2994035"/>
    <lineage>
        <taxon>Bacteria</taxon>
        <taxon>Bacillati</taxon>
        <taxon>Bacillota</taxon>
        <taxon>Clostridia</taxon>
        <taxon>Lachnospirales</taxon>
        <taxon>Lachnospiraceae</taxon>
        <taxon>Sellimonas</taxon>
    </lineage>
</organism>
<accession>A0A9W6FCG1</accession>
<dbReference type="AlphaFoldDB" id="A0A9W6FCG1"/>
<reference evidence="1 2" key="1">
    <citation type="journal article" date="2023" name="Int. J. Syst. Evol. Microbiol.">
        <title>Sellimonas catena sp. nov., isolated from human faeces.</title>
        <authorList>
            <person name="Hisatomi A."/>
            <person name="Ohkuma M."/>
            <person name="Sakamoto M."/>
        </authorList>
    </citation>
    <scope>NUCLEOTIDE SEQUENCE [LARGE SCALE GENOMIC DNA]</scope>
    <source>
        <strain evidence="1 2">12EGH17</strain>
    </source>
</reference>
<dbReference type="Pfam" id="PF05960">
    <property type="entry name" value="DUF885"/>
    <property type="match status" value="1"/>
</dbReference>